<dbReference type="AlphaFoldDB" id="A0ABD1YF13"/>
<organism evidence="1 2">
    <name type="scientific">Riccia fluitans</name>
    <dbReference type="NCBI Taxonomy" id="41844"/>
    <lineage>
        <taxon>Eukaryota</taxon>
        <taxon>Viridiplantae</taxon>
        <taxon>Streptophyta</taxon>
        <taxon>Embryophyta</taxon>
        <taxon>Marchantiophyta</taxon>
        <taxon>Marchantiopsida</taxon>
        <taxon>Marchantiidae</taxon>
        <taxon>Marchantiales</taxon>
        <taxon>Ricciaceae</taxon>
        <taxon>Riccia</taxon>
    </lineage>
</organism>
<accession>A0ABD1YF13</accession>
<dbReference type="Proteomes" id="UP001605036">
    <property type="component" value="Unassembled WGS sequence"/>
</dbReference>
<evidence type="ECO:0000313" key="1">
    <source>
        <dbReference type="EMBL" id="KAL2629366.1"/>
    </source>
</evidence>
<gene>
    <name evidence="1" type="ORF">R1flu_014052</name>
</gene>
<protein>
    <submittedName>
        <fullName evidence="1">Uncharacterized protein</fullName>
    </submittedName>
</protein>
<dbReference type="EMBL" id="JBHFFA010000004">
    <property type="protein sequence ID" value="KAL2629366.1"/>
    <property type="molecule type" value="Genomic_DNA"/>
</dbReference>
<evidence type="ECO:0000313" key="2">
    <source>
        <dbReference type="Proteomes" id="UP001605036"/>
    </source>
</evidence>
<dbReference type="SUPFAM" id="SSF52058">
    <property type="entry name" value="L domain-like"/>
    <property type="match status" value="1"/>
</dbReference>
<sequence length="68" mass="7785">MILVQTHVHRILLKTNLYCHSYVSDCNLTGPVPDYVQKWAQVNVMELQNNHFTSFPSNLSGCESLHVL</sequence>
<reference evidence="1 2" key="1">
    <citation type="submission" date="2024-09" db="EMBL/GenBank/DDBJ databases">
        <title>Chromosome-scale assembly of Riccia fluitans.</title>
        <authorList>
            <person name="Paukszto L."/>
            <person name="Sawicki J."/>
            <person name="Karawczyk K."/>
            <person name="Piernik-Szablinska J."/>
            <person name="Szczecinska M."/>
            <person name="Mazdziarz M."/>
        </authorList>
    </citation>
    <scope>NUCLEOTIDE SEQUENCE [LARGE SCALE GENOMIC DNA]</scope>
    <source>
        <strain evidence="1">Rf_01</strain>
        <tissue evidence="1">Aerial parts of the thallus</tissue>
    </source>
</reference>
<dbReference type="Gene3D" id="3.80.10.10">
    <property type="entry name" value="Ribonuclease Inhibitor"/>
    <property type="match status" value="1"/>
</dbReference>
<comment type="caution">
    <text evidence="1">The sequence shown here is derived from an EMBL/GenBank/DDBJ whole genome shotgun (WGS) entry which is preliminary data.</text>
</comment>
<keyword evidence="2" id="KW-1185">Reference proteome</keyword>
<proteinExistence type="predicted"/>
<name>A0ABD1YF13_9MARC</name>
<dbReference type="InterPro" id="IPR032675">
    <property type="entry name" value="LRR_dom_sf"/>
</dbReference>